<dbReference type="AlphaFoldDB" id="A0A8J3BLT6"/>
<sequence length="158" mass="17024">MTPYGTGPAPAPLLHTVTVARPPDVTFALFTGGFGRWWPLSTHSVGGPRAVAVRLGDSVGGQVVEAVADGPPVLWGTVTVWDPPYRVAFSWHPGTPEPEATYVEVTFTRVDAATEVTLRHAGWANRPDGPAARERYARDWPLVLDHFTRACAAADARQ</sequence>
<evidence type="ECO:0000313" key="4">
    <source>
        <dbReference type="Proteomes" id="UP000662200"/>
    </source>
</evidence>
<dbReference type="EMBL" id="BMQC01000004">
    <property type="protein sequence ID" value="GGK23830.1"/>
    <property type="molecule type" value="Genomic_DNA"/>
</dbReference>
<dbReference type="Gene3D" id="3.30.530.20">
    <property type="match status" value="1"/>
</dbReference>
<reference evidence="3" key="2">
    <citation type="submission" date="2020-09" db="EMBL/GenBank/DDBJ databases">
        <authorList>
            <person name="Sun Q."/>
            <person name="Ohkuma M."/>
        </authorList>
    </citation>
    <scope>NUCLEOTIDE SEQUENCE</scope>
    <source>
        <strain evidence="3">JCM 3091</strain>
    </source>
</reference>
<evidence type="ECO:0000313" key="3">
    <source>
        <dbReference type="EMBL" id="GGK23830.1"/>
    </source>
</evidence>
<accession>A0A8J3BLT6</accession>
<protein>
    <recommendedName>
        <fullName evidence="2">Activator of Hsp90 ATPase homologue 1/2-like C-terminal domain-containing protein</fullName>
    </recommendedName>
</protein>
<reference evidence="3" key="1">
    <citation type="journal article" date="2014" name="Int. J. Syst. Evol. Microbiol.">
        <title>Complete genome sequence of Corynebacterium casei LMG S-19264T (=DSM 44701T), isolated from a smear-ripened cheese.</title>
        <authorList>
            <consortium name="US DOE Joint Genome Institute (JGI-PGF)"/>
            <person name="Walter F."/>
            <person name="Albersmeier A."/>
            <person name="Kalinowski J."/>
            <person name="Ruckert C."/>
        </authorList>
    </citation>
    <scope>NUCLEOTIDE SEQUENCE</scope>
    <source>
        <strain evidence="3">JCM 3091</strain>
    </source>
</reference>
<proteinExistence type="inferred from homology"/>
<dbReference type="SUPFAM" id="SSF55961">
    <property type="entry name" value="Bet v1-like"/>
    <property type="match status" value="1"/>
</dbReference>
<name>A0A8J3BLT6_9ACTN</name>
<dbReference type="RefSeq" id="WP_189113522.1">
    <property type="nucleotide sequence ID" value="NZ_BMQC01000004.1"/>
</dbReference>
<dbReference type="InterPro" id="IPR013538">
    <property type="entry name" value="ASHA1/2-like_C"/>
</dbReference>
<dbReference type="Proteomes" id="UP000662200">
    <property type="component" value="Unassembled WGS sequence"/>
</dbReference>
<dbReference type="Pfam" id="PF08327">
    <property type="entry name" value="AHSA1"/>
    <property type="match status" value="1"/>
</dbReference>
<comment type="caution">
    <text evidence="3">The sequence shown here is derived from an EMBL/GenBank/DDBJ whole genome shotgun (WGS) entry which is preliminary data.</text>
</comment>
<evidence type="ECO:0000259" key="2">
    <source>
        <dbReference type="Pfam" id="PF08327"/>
    </source>
</evidence>
<evidence type="ECO:0000256" key="1">
    <source>
        <dbReference type="ARBA" id="ARBA00006817"/>
    </source>
</evidence>
<keyword evidence="4" id="KW-1185">Reference proteome</keyword>
<feature type="domain" description="Activator of Hsp90 ATPase homologue 1/2-like C-terminal" evidence="2">
    <location>
        <begin position="22"/>
        <end position="149"/>
    </location>
</feature>
<organism evidence="3 4">
    <name type="scientific">Pilimelia terevasa</name>
    <dbReference type="NCBI Taxonomy" id="53372"/>
    <lineage>
        <taxon>Bacteria</taxon>
        <taxon>Bacillati</taxon>
        <taxon>Actinomycetota</taxon>
        <taxon>Actinomycetes</taxon>
        <taxon>Micromonosporales</taxon>
        <taxon>Micromonosporaceae</taxon>
        <taxon>Pilimelia</taxon>
    </lineage>
</organism>
<comment type="similarity">
    <text evidence="1">Belongs to the AHA1 family.</text>
</comment>
<dbReference type="InterPro" id="IPR023393">
    <property type="entry name" value="START-like_dom_sf"/>
</dbReference>
<gene>
    <name evidence="3" type="ORF">GCM10010124_15410</name>
</gene>